<dbReference type="EC" id="3.4.21.105" evidence="4"/>
<dbReference type="GO" id="GO:0006465">
    <property type="term" value="P:signal peptide processing"/>
    <property type="evidence" value="ECO:0007669"/>
    <property type="project" value="TreeGrafter"/>
</dbReference>
<dbReference type="PANTHER" id="PTHR43731">
    <property type="entry name" value="RHOMBOID PROTEASE"/>
    <property type="match status" value="1"/>
</dbReference>
<reference evidence="15" key="2">
    <citation type="submission" date="2018-07" db="EMBL/GenBank/DDBJ databases">
        <authorList>
            <person name="Quirk P.G."/>
            <person name="Krulwich T.A."/>
        </authorList>
    </citation>
    <scope>NUCLEOTIDE SEQUENCE</scope>
</reference>
<evidence type="ECO:0000256" key="12">
    <source>
        <dbReference type="SAM" id="Phobius"/>
    </source>
</evidence>
<evidence type="ECO:0000259" key="13">
    <source>
        <dbReference type="Pfam" id="PF01694"/>
    </source>
</evidence>
<dbReference type="InterPro" id="IPR022764">
    <property type="entry name" value="Peptidase_S54_rhomboid_dom"/>
</dbReference>
<comment type="similarity">
    <text evidence="3">Belongs to the peptidase S54 family.</text>
</comment>
<feature type="transmembrane region" description="Helical" evidence="12">
    <location>
        <begin position="277"/>
        <end position="303"/>
    </location>
</feature>
<feature type="transmembrane region" description="Helical" evidence="12">
    <location>
        <begin position="221"/>
        <end position="239"/>
    </location>
</feature>
<evidence type="ECO:0000256" key="7">
    <source>
        <dbReference type="ARBA" id="ARBA00022801"/>
    </source>
</evidence>
<feature type="transmembrane region" description="Helical" evidence="12">
    <location>
        <begin position="181"/>
        <end position="200"/>
    </location>
</feature>
<feature type="transmembrane region" description="Helical" evidence="12">
    <location>
        <begin position="144"/>
        <end position="161"/>
    </location>
</feature>
<keyword evidence="5 12" id="KW-0812">Transmembrane</keyword>
<feature type="domain" description="Peptidase S54 rhomboid" evidence="13">
    <location>
        <begin position="182"/>
        <end position="326"/>
    </location>
</feature>
<gene>
    <name evidence="14" type="primary">CSON011104</name>
</gene>
<dbReference type="Gene3D" id="1.20.1540.10">
    <property type="entry name" value="Rhomboid-like"/>
    <property type="match status" value="1"/>
</dbReference>
<dbReference type="InterPro" id="IPR050925">
    <property type="entry name" value="Rhomboid_protease_S54"/>
</dbReference>
<dbReference type="EMBL" id="UFQT01000046">
    <property type="protein sequence ID" value="SSX18910.1"/>
    <property type="molecule type" value="Genomic_DNA"/>
</dbReference>
<comment type="catalytic activity">
    <reaction evidence="1">
        <text>Cleaves type-1 transmembrane domains using a catalytic dyad composed of serine and histidine that are contributed by different transmembrane domains.</text>
        <dbReference type="EC" id="3.4.21.105"/>
    </reaction>
</comment>
<evidence type="ECO:0000256" key="5">
    <source>
        <dbReference type="ARBA" id="ARBA00022692"/>
    </source>
</evidence>
<feature type="transmembrane region" description="Helical" evidence="12">
    <location>
        <begin position="245"/>
        <end position="265"/>
    </location>
</feature>
<evidence type="ECO:0000256" key="3">
    <source>
        <dbReference type="ARBA" id="ARBA00009045"/>
    </source>
</evidence>
<dbReference type="AlphaFoldDB" id="A0A336K0Q3"/>
<evidence type="ECO:0000256" key="1">
    <source>
        <dbReference type="ARBA" id="ARBA00000156"/>
    </source>
</evidence>
<accession>A0A336K0Q3</accession>
<evidence type="ECO:0000256" key="4">
    <source>
        <dbReference type="ARBA" id="ARBA00013039"/>
    </source>
</evidence>
<dbReference type="SUPFAM" id="SSF144091">
    <property type="entry name" value="Rhomboid-like"/>
    <property type="match status" value="1"/>
</dbReference>
<evidence type="ECO:0000256" key="10">
    <source>
        <dbReference type="ARBA" id="ARBA00023128"/>
    </source>
</evidence>
<dbReference type="GO" id="GO:0004252">
    <property type="term" value="F:serine-type endopeptidase activity"/>
    <property type="evidence" value="ECO:0007669"/>
    <property type="project" value="InterPro"/>
</dbReference>
<dbReference type="VEuPathDB" id="VectorBase:CSON011104"/>
<keyword evidence="8" id="KW-0809">Transit peptide</keyword>
<evidence type="ECO:0000313" key="14">
    <source>
        <dbReference type="EMBL" id="SSW98524.1"/>
    </source>
</evidence>
<proteinExistence type="inferred from homology"/>
<evidence type="ECO:0000256" key="9">
    <source>
        <dbReference type="ARBA" id="ARBA00022989"/>
    </source>
</evidence>
<reference evidence="14" key="1">
    <citation type="submission" date="2018-04" db="EMBL/GenBank/DDBJ databases">
        <authorList>
            <person name="Go L.Y."/>
            <person name="Mitchell J.A."/>
        </authorList>
    </citation>
    <scope>NUCLEOTIDE SEQUENCE</scope>
    <source>
        <tissue evidence="14">Whole organism</tissue>
    </source>
</reference>
<feature type="transmembrane region" description="Helical" evidence="12">
    <location>
        <begin position="309"/>
        <end position="326"/>
    </location>
</feature>
<keyword evidence="9 12" id="KW-1133">Transmembrane helix</keyword>
<comment type="subcellular location">
    <subcellularLocation>
        <location evidence="2">Mitochondrion inner membrane</location>
        <topology evidence="2">Multi-pass membrane protein</topology>
    </subcellularLocation>
</comment>
<protein>
    <recommendedName>
        <fullName evidence="4">rhomboid protease</fullName>
        <ecNumber evidence="4">3.4.21.105</ecNumber>
    </recommendedName>
</protein>
<keyword evidence="11 12" id="KW-0472">Membrane</keyword>
<dbReference type="PANTHER" id="PTHR43731:SF14">
    <property type="entry name" value="PRESENILIN-ASSOCIATED RHOMBOID-LIKE PROTEIN, MITOCHONDRIAL"/>
    <property type="match status" value="1"/>
</dbReference>
<evidence type="ECO:0000256" key="11">
    <source>
        <dbReference type="ARBA" id="ARBA00023136"/>
    </source>
</evidence>
<dbReference type="OMA" id="SHANMLH"/>
<evidence type="ECO:0000256" key="2">
    <source>
        <dbReference type="ARBA" id="ARBA00004448"/>
    </source>
</evidence>
<keyword evidence="10" id="KW-0496">Mitochondrion</keyword>
<keyword evidence="6" id="KW-0999">Mitochondrion inner membrane</keyword>
<dbReference type="EMBL" id="UFQS01000046">
    <property type="protein sequence ID" value="SSW98524.1"/>
    <property type="molecule type" value="Genomic_DNA"/>
</dbReference>
<keyword evidence="7" id="KW-0378">Hydrolase</keyword>
<dbReference type="GO" id="GO:0005743">
    <property type="term" value="C:mitochondrial inner membrane"/>
    <property type="evidence" value="ECO:0007669"/>
    <property type="project" value="UniProtKB-SubCell"/>
</dbReference>
<dbReference type="Pfam" id="PF01694">
    <property type="entry name" value="Rhomboid"/>
    <property type="match status" value="1"/>
</dbReference>
<dbReference type="InterPro" id="IPR035952">
    <property type="entry name" value="Rhomboid-like_sf"/>
</dbReference>
<evidence type="ECO:0000256" key="8">
    <source>
        <dbReference type="ARBA" id="ARBA00022946"/>
    </source>
</evidence>
<evidence type="ECO:0000256" key="6">
    <source>
        <dbReference type="ARBA" id="ARBA00022792"/>
    </source>
</evidence>
<evidence type="ECO:0000313" key="15">
    <source>
        <dbReference type="EMBL" id="SSX18910.1"/>
    </source>
</evidence>
<dbReference type="FunFam" id="1.20.1540.10:FF:000005">
    <property type="entry name" value="Presenilins-associated rhomboid-like protein, mitochondrial"/>
    <property type="match status" value="1"/>
</dbReference>
<sequence length="350" mass="39579">MALRQIVYLRESLLLRSENCNQVFRQFTSQSKSLRTGRVKFSASSSLKQPRKQLVPFESHDPGYIDPNKLWKALIFTGTFTVTSFATVSIWEYEKIRSKATSVFRSATNFKWVKEKIIGKKEEMSELRRELQTAWNKLSPGEQLFIPLCALNLTVFGMWRIPRLQPFMLKYFCSNPAAKAVCWPMILSTFSHYSAFHIFANMYVLHSFSNGAIGSLGKEQFLGLYLSAGVLSSFASYLYKAVMMQPGLSLGASGAIMAILAYVCAKYPDTQLSILFLPMYTFSAGAAIKVIMGLDLAGVILGWKFFDHAAHLGGAAFGLFWCYYGSQHLWPKREYLIGHWHKLRGPISKS</sequence>
<organism evidence="14">
    <name type="scientific">Culicoides sonorensis</name>
    <name type="common">Biting midge</name>
    <dbReference type="NCBI Taxonomy" id="179676"/>
    <lineage>
        <taxon>Eukaryota</taxon>
        <taxon>Metazoa</taxon>
        <taxon>Ecdysozoa</taxon>
        <taxon>Arthropoda</taxon>
        <taxon>Hexapoda</taxon>
        <taxon>Insecta</taxon>
        <taxon>Pterygota</taxon>
        <taxon>Neoptera</taxon>
        <taxon>Endopterygota</taxon>
        <taxon>Diptera</taxon>
        <taxon>Nematocera</taxon>
        <taxon>Chironomoidea</taxon>
        <taxon>Ceratopogonidae</taxon>
        <taxon>Ceratopogoninae</taxon>
        <taxon>Culicoides</taxon>
        <taxon>Monoculicoides</taxon>
    </lineage>
</organism>
<name>A0A336K0Q3_CULSO</name>